<gene>
    <name evidence="1" type="ORF">OUZ56_002911</name>
</gene>
<name>A0ABR0A762_9CRUS</name>
<proteinExistence type="predicted"/>
<accession>A0ABR0A762</accession>
<keyword evidence="2" id="KW-1185">Reference proteome</keyword>
<dbReference type="Proteomes" id="UP001234178">
    <property type="component" value="Unassembled WGS sequence"/>
</dbReference>
<comment type="caution">
    <text evidence="1">The sequence shown here is derived from an EMBL/GenBank/DDBJ whole genome shotgun (WGS) entry which is preliminary data.</text>
</comment>
<sequence>MMGPEPSVSLSTCSPSTNSDSVRLFSVAYQTRSGKVVSHPGALPGLFIDQDDIDGCNHDHGPAPSFSAPENGSTVKGHHSAPTLLHCTRLAMLTSCIAIERVSRCQGRGAFTFTATESYFRLRANNRLKQSSKHGRLNVHDDPLYKTIPTSSNAGCKMKRNGIISRMRPRRYVAAAN</sequence>
<dbReference type="EMBL" id="JAOYFB010000036">
    <property type="protein sequence ID" value="KAK4020976.1"/>
    <property type="molecule type" value="Genomic_DNA"/>
</dbReference>
<reference evidence="1 2" key="1">
    <citation type="journal article" date="2023" name="Nucleic Acids Res.">
        <title>The hologenome of Daphnia magna reveals possible DNA methylation and microbiome-mediated evolution of the host genome.</title>
        <authorList>
            <person name="Chaturvedi A."/>
            <person name="Li X."/>
            <person name="Dhandapani V."/>
            <person name="Marshall H."/>
            <person name="Kissane S."/>
            <person name="Cuenca-Cambronero M."/>
            <person name="Asole G."/>
            <person name="Calvet F."/>
            <person name="Ruiz-Romero M."/>
            <person name="Marangio P."/>
            <person name="Guigo R."/>
            <person name="Rago D."/>
            <person name="Mirbahai L."/>
            <person name="Eastwood N."/>
            <person name="Colbourne J.K."/>
            <person name="Zhou J."/>
            <person name="Mallon E."/>
            <person name="Orsini L."/>
        </authorList>
    </citation>
    <scope>NUCLEOTIDE SEQUENCE [LARGE SCALE GENOMIC DNA]</scope>
    <source>
        <strain evidence="1">LRV0_1</strain>
    </source>
</reference>
<protein>
    <submittedName>
        <fullName evidence="1">Uncharacterized protein</fullName>
    </submittedName>
</protein>
<evidence type="ECO:0000313" key="1">
    <source>
        <dbReference type="EMBL" id="KAK4020976.1"/>
    </source>
</evidence>
<evidence type="ECO:0000313" key="2">
    <source>
        <dbReference type="Proteomes" id="UP001234178"/>
    </source>
</evidence>
<organism evidence="1 2">
    <name type="scientific">Daphnia magna</name>
    <dbReference type="NCBI Taxonomy" id="35525"/>
    <lineage>
        <taxon>Eukaryota</taxon>
        <taxon>Metazoa</taxon>
        <taxon>Ecdysozoa</taxon>
        <taxon>Arthropoda</taxon>
        <taxon>Crustacea</taxon>
        <taxon>Branchiopoda</taxon>
        <taxon>Diplostraca</taxon>
        <taxon>Cladocera</taxon>
        <taxon>Anomopoda</taxon>
        <taxon>Daphniidae</taxon>
        <taxon>Daphnia</taxon>
    </lineage>
</organism>